<proteinExistence type="predicted"/>
<organism evidence="1 2">
    <name type="scientific">Haloplanus ruber</name>
    <dbReference type="NCBI Taxonomy" id="869892"/>
    <lineage>
        <taxon>Archaea</taxon>
        <taxon>Methanobacteriati</taxon>
        <taxon>Methanobacteriota</taxon>
        <taxon>Stenosarchaea group</taxon>
        <taxon>Halobacteria</taxon>
        <taxon>Halobacteriales</taxon>
        <taxon>Haloferacaceae</taxon>
        <taxon>Haloplanus</taxon>
    </lineage>
</organism>
<evidence type="ECO:0000313" key="1">
    <source>
        <dbReference type="EMBL" id="MFD1635382.1"/>
    </source>
</evidence>
<accession>A0ABD6D4G9</accession>
<dbReference type="Proteomes" id="UP001597075">
    <property type="component" value="Unassembled WGS sequence"/>
</dbReference>
<evidence type="ECO:0000313" key="2">
    <source>
        <dbReference type="Proteomes" id="UP001597075"/>
    </source>
</evidence>
<dbReference type="AlphaFoldDB" id="A0ABD6D4G9"/>
<gene>
    <name evidence="1" type="ORF">ACFSBJ_16815</name>
</gene>
<protein>
    <submittedName>
        <fullName evidence="1">Uncharacterized protein</fullName>
    </submittedName>
</protein>
<keyword evidence="2" id="KW-1185">Reference proteome</keyword>
<dbReference type="EMBL" id="JBHUDL010000018">
    <property type="protein sequence ID" value="MFD1635382.1"/>
    <property type="molecule type" value="Genomic_DNA"/>
</dbReference>
<name>A0ABD6D4G9_9EURY</name>
<feature type="non-terminal residue" evidence="1">
    <location>
        <position position="821"/>
    </location>
</feature>
<comment type="caution">
    <text evidence="1">The sequence shown here is derived from an EMBL/GenBank/DDBJ whole genome shotgun (WGS) entry which is preliminary data.</text>
</comment>
<reference evidence="1 2" key="1">
    <citation type="journal article" date="2019" name="Int. J. Syst. Evol. Microbiol.">
        <title>The Global Catalogue of Microorganisms (GCM) 10K type strain sequencing project: providing services to taxonomists for standard genome sequencing and annotation.</title>
        <authorList>
            <consortium name="The Broad Institute Genomics Platform"/>
            <consortium name="The Broad Institute Genome Sequencing Center for Infectious Disease"/>
            <person name="Wu L."/>
            <person name="Ma J."/>
        </authorList>
    </citation>
    <scope>NUCLEOTIDE SEQUENCE [LARGE SCALE GENOMIC DNA]</scope>
    <source>
        <strain evidence="1 2">CGMCC 1.10594</strain>
    </source>
</reference>
<sequence>MYAGATVYRGEEDIQFAGNLTNPLIPTNASSEPLETPVPKEIAQTRYTTDGSSSSPGVRVDQPEVRNLKIKNRFGDQVGGGTVSSKESETVSVIADYDFAAAEDLEITVQNQDEIDVTQELLTGSKIKSGRTDGTVTWQLQFPKNPSPSYTISVSGSDDLTTGSAQQSSTITVNRNSHPTIQWNQSATYQGSRTTFKVTGAANGQEFLVTVPWRFFQTDVTRDGILKDLSLSGDVEEVGIITEDGQTHPRREYLTADTQSPSSVYLRLNVDDRNGVARGQFDTGVFAVGDIDIRLHENRVAAADQIMSSSVVDTASFTVQENHMELDAVSPYYIGTETSVSGNATSGVDHVGYYVRDSGEYRLLNLNTSGTGLQRTISVNSSGKFQLEDQEFTAANGSGNDVIEYPGVYRFVAVGSTGEATAENFPQTLSLSDLQERTHASQQVAVKRPNITLSLSDQLGEISTSDKYVNISGEAPGDDEIVVVALDERGVAVVRSPSVNDEEYLLSTVDISSLAEGSIDVYAISNGIDQSYGDGSAKGNTTDTAEELEMHLSTLEERPLTQDQFYSRLVAQTTNDSGSDDKIAHQRVQLTDSRIEVQAVSELRTQERSPISPGSTAVISGTTNLQAKTNAIELLLRTPGNQTVLLTVTDWQSGTWTTTVSLEPYDSGLYSVRPNSEVDIVQPTTFVVKRKATTATPQQPGSPPAGTDPAKQYIQVQSVSRNLTSGIISVEYQLTNHGDSQSAALLELTKLETSPQIQFFRGDISQNLSGANPPGIITSQLNSGESTTVTVGLAFSSNVSTNTANISGRVTFQTDNLVRDT</sequence>
<dbReference type="RefSeq" id="WP_379824295.1">
    <property type="nucleotide sequence ID" value="NZ_JBHUDL010000018.1"/>
</dbReference>